<accession>A0A919H665</accession>
<feature type="region of interest" description="Disordered" evidence="1">
    <location>
        <begin position="116"/>
        <end position="138"/>
    </location>
</feature>
<protein>
    <submittedName>
        <fullName evidence="2">Uncharacterized protein</fullName>
    </submittedName>
</protein>
<dbReference type="Proteomes" id="UP000600026">
    <property type="component" value="Unassembled WGS sequence"/>
</dbReference>
<evidence type="ECO:0000256" key="1">
    <source>
        <dbReference type="SAM" id="MobiDB-lite"/>
    </source>
</evidence>
<dbReference type="EMBL" id="BNEE01000011">
    <property type="protein sequence ID" value="GHI90420.1"/>
    <property type="molecule type" value="Genomic_DNA"/>
</dbReference>
<evidence type="ECO:0000313" key="3">
    <source>
        <dbReference type="Proteomes" id="UP000600026"/>
    </source>
</evidence>
<evidence type="ECO:0000313" key="2">
    <source>
        <dbReference type="EMBL" id="GHI90420.1"/>
    </source>
</evidence>
<keyword evidence="3" id="KW-1185">Reference proteome</keyword>
<gene>
    <name evidence="2" type="ORF">Sxan_77840</name>
</gene>
<name>A0A919H665_9ACTN</name>
<sequence length="138" mass="14777">MLAISCVQSPPEHSARLTKAAGLARVSIVCPKDLWEETKPAERSQNKVKAKTAEIAAGPQAGRGLVRVTMTGTNLVAYLKQLDSNAHPSKMNGEYPNTASSRRVYDALAPAIDRIKAASSPDDPEPEIIIDDTIPDKA</sequence>
<organism evidence="2 3">
    <name type="scientific">Streptomyces xanthophaeus</name>
    <dbReference type="NCBI Taxonomy" id="67385"/>
    <lineage>
        <taxon>Bacteria</taxon>
        <taxon>Bacillati</taxon>
        <taxon>Actinomycetota</taxon>
        <taxon>Actinomycetes</taxon>
        <taxon>Kitasatosporales</taxon>
        <taxon>Streptomycetaceae</taxon>
        <taxon>Streptomyces</taxon>
    </lineage>
</organism>
<dbReference type="AlphaFoldDB" id="A0A919H665"/>
<comment type="caution">
    <text evidence="2">The sequence shown here is derived from an EMBL/GenBank/DDBJ whole genome shotgun (WGS) entry which is preliminary data.</text>
</comment>
<reference evidence="2" key="1">
    <citation type="submission" date="2020-09" db="EMBL/GenBank/DDBJ databases">
        <title>Whole genome shotgun sequence of Streptomyces xanthophaeus NBRC 12829.</title>
        <authorList>
            <person name="Komaki H."/>
            <person name="Tamura T."/>
        </authorList>
    </citation>
    <scope>NUCLEOTIDE SEQUENCE</scope>
    <source>
        <strain evidence="2">NBRC 12829</strain>
    </source>
</reference>
<proteinExistence type="predicted"/>